<gene>
    <name evidence="5" type="ORF">ABR75_06275</name>
</gene>
<dbReference type="Pfam" id="PF00534">
    <property type="entry name" value="Glycos_transf_1"/>
    <property type="match status" value="1"/>
</dbReference>
<proteinExistence type="predicted"/>
<dbReference type="Pfam" id="PF13439">
    <property type="entry name" value="Glyco_transf_4"/>
    <property type="match status" value="1"/>
</dbReference>
<name>A0A0R2QGU1_9ACTN</name>
<evidence type="ECO:0000256" key="2">
    <source>
        <dbReference type="ARBA" id="ARBA00022679"/>
    </source>
</evidence>
<evidence type="ECO:0000313" key="5">
    <source>
        <dbReference type="EMBL" id="KRO49349.1"/>
    </source>
</evidence>
<sequence length="370" mass="40268">MKIAVNMLWCVPGRVGGSEEYFVRQLLGLNEIDAPFDITVFAPCGFGIAHPEIAQSFRVVESTHSCVRREVRVFTENTWLAKQTSNFDLVHHGGGTIPSRGNTKTLLTIHDAQYLTYPEYFGAVKLAYLRNRVPSAVRRATAIATPSEYVRKTLIDSFAVPAEKICVVRHGLEPAIGQGATSEAELRTKFRLGGSQILFLPAITHPHKNHEFVLRLLASAWKDTPVKLVMAGGSGLGEERVNELISELCLEDRALRIGRVGAPDRDGLIKMSVALVFPSLYEGFGAPALEAMALGTPVIASNCASLPEIIGDGGLVLPLEEAAWANALVEVRARRDELVRRGYARALQFTAAQSAQDLSRAYTYALGAVS</sequence>
<dbReference type="Gene3D" id="3.40.50.2000">
    <property type="entry name" value="Glycogen Phosphorylase B"/>
    <property type="match status" value="2"/>
</dbReference>
<dbReference type="GO" id="GO:0009103">
    <property type="term" value="P:lipopolysaccharide biosynthetic process"/>
    <property type="evidence" value="ECO:0007669"/>
    <property type="project" value="TreeGrafter"/>
</dbReference>
<dbReference type="PANTHER" id="PTHR46401:SF2">
    <property type="entry name" value="GLYCOSYLTRANSFERASE WBBK-RELATED"/>
    <property type="match status" value="1"/>
</dbReference>
<evidence type="ECO:0000259" key="3">
    <source>
        <dbReference type="Pfam" id="PF00534"/>
    </source>
</evidence>
<comment type="caution">
    <text evidence="5">The sequence shown here is derived from an EMBL/GenBank/DDBJ whole genome shotgun (WGS) entry which is preliminary data.</text>
</comment>
<dbReference type="CDD" id="cd03809">
    <property type="entry name" value="GT4_MtfB-like"/>
    <property type="match status" value="1"/>
</dbReference>
<evidence type="ECO:0008006" key="7">
    <source>
        <dbReference type="Google" id="ProtNLM"/>
    </source>
</evidence>
<protein>
    <recommendedName>
        <fullName evidence="7">Glycosyl transferase family 1 domain-containing protein</fullName>
    </recommendedName>
</protein>
<accession>A0A0R2QGU1</accession>
<evidence type="ECO:0000256" key="1">
    <source>
        <dbReference type="ARBA" id="ARBA00022676"/>
    </source>
</evidence>
<feature type="domain" description="Glycosyltransferase subfamily 4-like N-terminal" evidence="4">
    <location>
        <begin position="15"/>
        <end position="173"/>
    </location>
</feature>
<keyword evidence="2" id="KW-0808">Transferase</keyword>
<reference evidence="5 6" key="1">
    <citation type="submission" date="2015-10" db="EMBL/GenBank/DDBJ databases">
        <title>Metagenome-Assembled Genomes uncover a global brackish microbiome.</title>
        <authorList>
            <person name="Hugerth L.W."/>
            <person name="Larsson J."/>
            <person name="Alneberg J."/>
            <person name="Lindh M.V."/>
            <person name="Legrand C."/>
            <person name="Pinhassi J."/>
            <person name="Andersson A.F."/>
        </authorList>
    </citation>
    <scope>NUCLEOTIDE SEQUENCE [LARGE SCALE GENOMIC DNA]</scope>
    <source>
        <strain evidence="5">BACL6 MAG-120924-bin43</strain>
    </source>
</reference>
<dbReference type="EMBL" id="LIBJ01000017">
    <property type="protein sequence ID" value="KRO49349.1"/>
    <property type="molecule type" value="Genomic_DNA"/>
</dbReference>
<dbReference type="InterPro" id="IPR028098">
    <property type="entry name" value="Glyco_trans_4-like_N"/>
</dbReference>
<dbReference type="InterPro" id="IPR001296">
    <property type="entry name" value="Glyco_trans_1"/>
</dbReference>
<dbReference type="AlphaFoldDB" id="A0A0R2QGU1"/>
<keyword evidence="1" id="KW-0328">Glycosyltransferase</keyword>
<evidence type="ECO:0000259" key="4">
    <source>
        <dbReference type="Pfam" id="PF13439"/>
    </source>
</evidence>
<dbReference type="PANTHER" id="PTHR46401">
    <property type="entry name" value="GLYCOSYLTRANSFERASE WBBK-RELATED"/>
    <property type="match status" value="1"/>
</dbReference>
<evidence type="ECO:0000313" key="6">
    <source>
        <dbReference type="Proteomes" id="UP000051017"/>
    </source>
</evidence>
<dbReference type="SUPFAM" id="SSF53756">
    <property type="entry name" value="UDP-Glycosyltransferase/glycogen phosphorylase"/>
    <property type="match status" value="1"/>
</dbReference>
<dbReference type="GO" id="GO:0016757">
    <property type="term" value="F:glycosyltransferase activity"/>
    <property type="evidence" value="ECO:0007669"/>
    <property type="project" value="UniProtKB-KW"/>
</dbReference>
<feature type="domain" description="Glycosyl transferase family 1" evidence="3">
    <location>
        <begin position="197"/>
        <end position="315"/>
    </location>
</feature>
<organism evidence="5 6">
    <name type="scientific">Acidimicrobiia bacterium BACL6 MAG-120924-bin43</name>
    <dbReference type="NCBI Taxonomy" id="1655583"/>
    <lineage>
        <taxon>Bacteria</taxon>
        <taxon>Bacillati</taxon>
        <taxon>Actinomycetota</taxon>
        <taxon>Acidimicrobiia</taxon>
        <taxon>acIV cluster</taxon>
    </lineage>
</organism>
<dbReference type="Proteomes" id="UP000051017">
    <property type="component" value="Unassembled WGS sequence"/>
</dbReference>